<dbReference type="RefSeq" id="WP_112340391.1">
    <property type="nucleotide sequence ID" value="NZ_QMKK01000020.1"/>
</dbReference>
<accession>A0A329YNS7</accession>
<dbReference type="PANTHER" id="PTHR44068">
    <property type="entry name" value="ZGC:194242"/>
    <property type="match status" value="1"/>
</dbReference>
<dbReference type="CDD" id="cd02440">
    <property type="entry name" value="AdoMet_MTases"/>
    <property type="match status" value="1"/>
</dbReference>
<dbReference type="Gene3D" id="3.40.50.150">
    <property type="entry name" value="Vaccinia Virus protein VP39"/>
    <property type="match status" value="1"/>
</dbReference>
<evidence type="ECO:0000259" key="2">
    <source>
        <dbReference type="Pfam" id="PF08241"/>
    </source>
</evidence>
<reference evidence="3 4" key="1">
    <citation type="submission" date="2018-06" db="EMBL/GenBank/DDBJ databases">
        <title>Whole Genome Sequence of an efficient microsymbiont, Rhizobium tropici.</title>
        <authorList>
            <person name="Srinivasan R."/>
            <person name="Singh H.V."/>
            <person name="Srivastava R."/>
            <person name="Kumari B."/>
            <person name="Radhakrishna A."/>
        </authorList>
    </citation>
    <scope>NUCLEOTIDE SEQUENCE [LARGE SCALE GENOMIC DNA]</scope>
    <source>
        <strain evidence="3 4">IGFRI Rhizo-19</strain>
    </source>
</reference>
<evidence type="ECO:0000256" key="1">
    <source>
        <dbReference type="ARBA" id="ARBA00022679"/>
    </source>
</evidence>
<dbReference type="GO" id="GO:0008757">
    <property type="term" value="F:S-adenosylmethionine-dependent methyltransferase activity"/>
    <property type="evidence" value="ECO:0007669"/>
    <property type="project" value="InterPro"/>
</dbReference>
<evidence type="ECO:0000313" key="3">
    <source>
        <dbReference type="EMBL" id="RAX42820.1"/>
    </source>
</evidence>
<organism evidence="3 4">
    <name type="scientific">Rhizobium tropici</name>
    <dbReference type="NCBI Taxonomy" id="398"/>
    <lineage>
        <taxon>Bacteria</taxon>
        <taxon>Pseudomonadati</taxon>
        <taxon>Pseudomonadota</taxon>
        <taxon>Alphaproteobacteria</taxon>
        <taxon>Hyphomicrobiales</taxon>
        <taxon>Rhizobiaceae</taxon>
        <taxon>Rhizobium/Agrobacterium group</taxon>
        <taxon>Rhizobium</taxon>
    </lineage>
</organism>
<comment type="caution">
    <text evidence="3">The sequence shown here is derived from an EMBL/GenBank/DDBJ whole genome shotgun (WGS) entry which is preliminary data.</text>
</comment>
<sequence length="276" mass="30092">MSTEEKVASHYTHGSLETAILQTLAAEGKDIDNLRIRDLTDIDEFHLGRHAATVDFARDLELSAGLRLADIGSGLGGPGRHFADSYGCIVSGIDLTEEFVQVANSLTARCGLKDLVSFRQGSALALPFESGSFDRATLIHVGMNIEDKARLFSEIRRILKPGGRFGLYEIMQMREGTLPYPMPWAMEPETSFVRSPDVYRYLLDEAGFTVELEQDRSALAIRLAHEARARAAAAGGVRDQGVRTLMGPRAGERMSNVNVSVEGGLLAPIEMIAKAI</sequence>
<proteinExistence type="predicted"/>
<dbReference type="OrthoDB" id="7856199at2"/>
<keyword evidence="3" id="KW-0830">Ubiquinone</keyword>
<gene>
    <name evidence="3" type="ORF">DQ393_03340</name>
</gene>
<keyword evidence="1" id="KW-0808">Transferase</keyword>
<dbReference type="Proteomes" id="UP000251205">
    <property type="component" value="Unassembled WGS sequence"/>
</dbReference>
<dbReference type="PANTHER" id="PTHR44068:SF11">
    <property type="entry name" value="GERANYL DIPHOSPHATE 2-C-METHYLTRANSFERASE"/>
    <property type="match status" value="1"/>
</dbReference>
<dbReference type="Pfam" id="PF08241">
    <property type="entry name" value="Methyltransf_11"/>
    <property type="match status" value="1"/>
</dbReference>
<name>A0A329YNS7_RHITR</name>
<feature type="domain" description="Methyltransferase type 11" evidence="2">
    <location>
        <begin position="70"/>
        <end position="165"/>
    </location>
</feature>
<dbReference type="SUPFAM" id="SSF53335">
    <property type="entry name" value="S-adenosyl-L-methionine-dependent methyltransferases"/>
    <property type="match status" value="1"/>
</dbReference>
<protein>
    <submittedName>
        <fullName evidence="3">Ubiquinone biosynthesis protein</fullName>
    </submittedName>
</protein>
<dbReference type="AlphaFoldDB" id="A0A329YNS7"/>
<dbReference type="InterPro" id="IPR050447">
    <property type="entry name" value="Erg6_SMT_methyltransf"/>
</dbReference>
<dbReference type="InterPro" id="IPR029063">
    <property type="entry name" value="SAM-dependent_MTases_sf"/>
</dbReference>
<dbReference type="EMBL" id="QMKK01000020">
    <property type="protein sequence ID" value="RAX42820.1"/>
    <property type="molecule type" value="Genomic_DNA"/>
</dbReference>
<evidence type="ECO:0000313" key="4">
    <source>
        <dbReference type="Proteomes" id="UP000251205"/>
    </source>
</evidence>
<dbReference type="InterPro" id="IPR013216">
    <property type="entry name" value="Methyltransf_11"/>
</dbReference>